<dbReference type="Proteomes" id="UP000191980">
    <property type="component" value="Unassembled WGS sequence"/>
</dbReference>
<sequence length="274" mass="31766">MVGRIVLVMLLCSISNVLWAEGLYLQTLNNTQLTEEQRQKSLKQVTEHKQIVLRGELEVPPFHKRGKEDASLGNSFCTTCHLSPPHTKSIRSRTFMNMHTQYIACETCHFRPENVQLSYQWQDTRDASIVTPKPKLFRQAVEAENKDTSLPEKKVITKDTYVINSFYKITPFYQQQAIGLRNDNAFAEETRKLWQQEGSALELKAERRALIHAPLTEKGPKCEACHNEKNPLLDLAELGATRYQLQKIQNNIVTQFFSRYKDEEQRIRIMSLLK</sequence>
<dbReference type="RefSeq" id="WP_080522837.1">
    <property type="nucleotide sequence ID" value="NZ_LPUF01000001.1"/>
</dbReference>
<comment type="caution">
    <text evidence="1">The sequence shown here is derived from an EMBL/GenBank/DDBJ whole genome shotgun (WGS) entry which is preliminary data.</text>
</comment>
<accession>A0A1V8M9R6</accession>
<dbReference type="EMBL" id="LPUF01000001">
    <property type="protein sequence ID" value="OQK18232.1"/>
    <property type="molecule type" value="Genomic_DNA"/>
</dbReference>
<dbReference type="AlphaFoldDB" id="A0A1V8M9R6"/>
<reference evidence="1 2" key="1">
    <citation type="submission" date="2015-12" db="EMBL/GenBank/DDBJ databases">
        <authorList>
            <person name="Shamseldin A."/>
            <person name="Moawad H."/>
            <person name="Abd El-Rahim W.M."/>
            <person name="Sadowsky M.J."/>
        </authorList>
    </citation>
    <scope>NUCLEOTIDE SEQUENCE [LARGE SCALE GENOMIC DNA]</scope>
    <source>
        <strain evidence="1 2">WF1</strain>
    </source>
</reference>
<proteinExistence type="predicted"/>
<evidence type="ECO:0000313" key="2">
    <source>
        <dbReference type="Proteomes" id="UP000191980"/>
    </source>
</evidence>
<protein>
    <recommendedName>
        <fullName evidence="3">Cytochrome c-552/4 domain-containing protein</fullName>
    </recommendedName>
</protein>
<dbReference type="STRING" id="1420851.AU255_10475"/>
<dbReference type="OrthoDB" id="9788513at2"/>
<name>A0A1V8M9R6_9GAMM</name>
<evidence type="ECO:0008006" key="3">
    <source>
        <dbReference type="Google" id="ProtNLM"/>
    </source>
</evidence>
<gene>
    <name evidence="1" type="ORF">AU255_10475</name>
</gene>
<dbReference type="InterPro" id="IPR036280">
    <property type="entry name" value="Multihaem_cyt_sf"/>
</dbReference>
<dbReference type="SUPFAM" id="SSF48695">
    <property type="entry name" value="Multiheme cytochromes"/>
    <property type="match status" value="2"/>
</dbReference>
<keyword evidence="2" id="KW-1185">Reference proteome</keyword>
<evidence type="ECO:0000313" key="1">
    <source>
        <dbReference type="EMBL" id="OQK18232.1"/>
    </source>
</evidence>
<organism evidence="1 2">
    <name type="scientific">Methyloprofundus sedimenti</name>
    <dbReference type="NCBI Taxonomy" id="1420851"/>
    <lineage>
        <taxon>Bacteria</taxon>
        <taxon>Pseudomonadati</taxon>
        <taxon>Pseudomonadota</taxon>
        <taxon>Gammaproteobacteria</taxon>
        <taxon>Methylococcales</taxon>
        <taxon>Methylococcaceae</taxon>
        <taxon>Methyloprofundus</taxon>
    </lineage>
</organism>